<evidence type="ECO:0000256" key="4">
    <source>
        <dbReference type="PROSITE-ProRule" id="PRU00182"/>
    </source>
</evidence>
<evidence type="ECO:0000256" key="5">
    <source>
        <dbReference type="RuleBase" id="RU003887"/>
    </source>
</evidence>
<comment type="similarity">
    <text evidence="1 5">Belongs to the pseudouridine synthase RsuA family.</text>
</comment>
<dbReference type="GO" id="GO:0005829">
    <property type="term" value="C:cytosol"/>
    <property type="evidence" value="ECO:0007669"/>
    <property type="project" value="UniProtKB-ARBA"/>
</dbReference>
<dbReference type="InterPro" id="IPR000748">
    <property type="entry name" value="PsdUridine_synth_RsuA/RluB/E/F"/>
</dbReference>
<name>A0A9D2RF46_9FIRM</name>
<dbReference type="PANTHER" id="PTHR47683:SF4">
    <property type="entry name" value="PSEUDOURIDINE SYNTHASE"/>
    <property type="match status" value="1"/>
</dbReference>
<dbReference type="EMBL" id="DWUU01000039">
    <property type="protein sequence ID" value="HJD42640.1"/>
    <property type="molecule type" value="Genomic_DNA"/>
</dbReference>
<dbReference type="InterPro" id="IPR006145">
    <property type="entry name" value="PsdUridine_synth_RsuA/RluA"/>
</dbReference>
<dbReference type="PROSITE" id="PS50889">
    <property type="entry name" value="S4"/>
    <property type="match status" value="1"/>
</dbReference>
<dbReference type="CDD" id="cd00165">
    <property type="entry name" value="S4"/>
    <property type="match status" value="1"/>
</dbReference>
<dbReference type="GO" id="GO:0120159">
    <property type="term" value="F:rRNA pseudouridine synthase activity"/>
    <property type="evidence" value="ECO:0007669"/>
    <property type="project" value="UniProtKB-ARBA"/>
</dbReference>
<dbReference type="InterPro" id="IPR018496">
    <property type="entry name" value="PsdUridine_synth_RsuA/RluB_CS"/>
</dbReference>
<evidence type="ECO:0000259" key="6">
    <source>
        <dbReference type="SMART" id="SM00363"/>
    </source>
</evidence>
<dbReference type="NCBIfam" id="TIGR00093">
    <property type="entry name" value="pseudouridine synthase"/>
    <property type="match status" value="1"/>
</dbReference>
<evidence type="ECO:0000256" key="3">
    <source>
        <dbReference type="ARBA" id="ARBA00023235"/>
    </source>
</evidence>
<dbReference type="SUPFAM" id="SSF55174">
    <property type="entry name" value="Alpha-L RNA-binding motif"/>
    <property type="match status" value="1"/>
</dbReference>
<dbReference type="PROSITE" id="PS01149">
    <property type="entry name" value="PSI_RSU"/>
    <property type="match status" value="1"/>
</dbReference>
<dbReference type="EC" id="5.4.99.-" evidence="5"/>
<dbReference type="InterPro" id="IPR002942">
    <property type="entry name" value="S4_RNA-bd"/>
</dbReference>
<evidence type="ECO:0000313" key="7">
    <source>
        <dbReference type="EMBL" id="HJD42640.1"/>
    </source>
</evidence>
<keyword evidence="3 5" id="KW-0413">Isomerase</keyword>
<dbReference type="SUPFAM" id="SSF55120">
    <property type="entry name" value="Pseudouridine synthase"/>
    <property type="match status" value="1"/>
</dbReference>
<dbReference type="InterPro" id="IPR042092">
    <property type="entry name" value="PsdUridine_s_RsuA/RluB/E/F_cat"/>
</dbReference>
<dbReference type="InterPro" id="IPR050343">
    <property type="entry name" value="RsuA_PseudoU_synthase"/>
</dbReference>
<keyword evidence="2 4" id="KW-0694">RNA-binding</keyword>
<dbReference type="Proteomes" id="UP000823909">
    <property type="component" value="Unassembled WGS sequence"/>
</dbReference>
<reference evidence="7" key="1">
    <citation type="journal article" date="2021" name="PeerJ">
        <title>Extensive microbial diversity within the chicken gut microbiome revealed by metagenomics and culture.</title>
        <authorList>
            <person name="Gilroy R."/>
            <person name="Ravi A."/>
            <person name="Getino M."/>
            <person name="Pursley I."/>
            <person name="Horton D.L."/>
            <person name="Alikhan N.F."/>
            <person name="Baker D."/>
            <person name="Gharbi K."/>
            <person name="Hall N."/>
            <person name="Watson M."/>
            <person name="Adriaenssens E.M."/>
            <person name="Foster-Nyarko E."/>
            <person name="Jarju S."/>
            <person name="Secka A."/>
            <person name="Antonio M."/>
            <person name="Oren A."/>
            <person name="Chaudhuri R.R."/>
            <person name="La Ragione R."/>
            <person name="Hildebrand F."/>
            <person name="Pallen M.J."/>
        </authorList>
    </citation>
    <scope>NUCLEOTIDE SEQUENCE</scope>
    <source>
        <strain evidence="7">ChiBcec15-3976</strain>
    </source>
</reference>
<dbReference type="SMART" id="SM00363">
    <property type="entry name" value="S4"/>
    <property type="match status" value="1"/>
</dbReference>
<proteinExistence type="inferred from homology"/>
<dbReference type="Pfam" id="PF01479">
    <property type="entry name" value="S4"/>
    <property type="match status" value="1"/>
</dbReference>
<evidence type="ECO:0000313" key="8">
    <source>
        <dbReference type="Proteomes" id="UP000823909"/>
    </source>
</evidence>
<feature type="domain" description="RNA-binding S4" evidence="6">
    <location>
        <begin position="3"/>
        <end position="63"/>
    </location>
</feature>
<protein>
    <recommendedName>
        <fullName evidence="5">Pseudouridine synthase</fullName>
        <ecNumber evidence="5">5.4.99.-</ecNumber>
    </recommendedName>
</protein>
<dbReference type="InterPro" id="IPR020103">
    <property type="entry name" value="PsdUridine_synth_cat_dom_sf"/>
</dbReference>
<reference evidence="7" key="2">
    <citation type="submission" date="2021-04" db="EMBL/GenBank/DDBJ databases">
        <authorList>
            <person name="Gilroy R."/>
        </authorList>
    </citation>
    <scope>NUCLEOTIDE SEQUENCE</scope>
    <source>
        <strain evidence="7">ChiBcec15-3976</strain>
    </source>
</reference>
<dbReference type="InterPro" id="IPR020094">
    <property type="entry name" value="TruA/RsuA/RluB/E/F_N"/>
</dbReference>
<sequence length="241" mass="27236">MMIRLDKYLADMGAGTRSEIRKSIRAGRAAVNGAVTKRPEIKIDTEKDTVELNGQNVSYEAYEYFMLNKPSGTVSAVTDRQETTVVNLIRDRKRDDLFPVGRLDKDTEGLLLITNDGALAHRLLSPAKHVDKIYFARIRGAVTEEDKKLFARGLDIGDEKPTMPADLTICVSGEISEITLTIREGRFHQVKRMFQAVGKEVIYLKRLGMGPLILDEHLKPGEYRRLTDKEVTELCSLERKQ</sequence>
<dbReference type="GO" id="GO:0000455">
    <property type="term" value="P:enzyme-directed rRNA pseudouridine synthesis"/>
    <property type="evidence" value="ECO:0007669"/>
    <property type="project" value="UniProtKB-ARBA"/>
</dbReference>
<dbReference type="Gene3D" id="3.30.70.1560">
    <property type="entry name" value="Alpha-L RNA-binding motif"/>
    <property type="match status" value="1"/>
</dbReference>
<dbReference type="GO" id="GO:0003723">
    <property type="term" value="F:RNA binding"/>
    <property type="evidence" value="ECO:0007669"/>
    <property type="project" value="UniProtKB-KW"/>
</dbReference>
<accession>A0A9D2RF46</accession>
<evidence type="ECO:0000256" key="2">
    <source>
        <dbReference type="ARBA" id="ARBA00022884"/>
    </source>
</evidence>
<dbReference type="PANTHER" id="PTHR47683">
    <property type="entry name" value="PSEUDOURIDINE SYNTHASE FAMILY PROTEIN-RELATED"/>
    <property type="match status" value="1"/>
</dbReference>
<dbReference type="FunFam" id="3.30.70.1560:FF:000001">
    <property type="entry name" value="Pseudouridine synthase"/>
    <property type="match status" value="1"/>
</dbReference>
<dbReference type="Pfam" id="PF00849">
    <property type="entry name" value="PseudoU_synth_2"/>
    <property type="match status" value="1"/>
</dbReference>
<dbReference type="Gene3D" id="3.10.290.10">
    <property type="entry name" value="RNA-binding S4 domain"/>
    <property type="match status" value="1"/>
</dbReference>
<dbReference type="Gene3D" id="3.30.70.580">
    <property type="entry name" value="Pseudouridine synthase I, catalytic domain, N-terminal subdomain"/>
    <property type="match status" value="1"/>
</dbReference>
<dbReference type="InterPro" id="IPR036986">
    <property type="entry name" value="S4_RNA-bd_sf"/>
</dbReference>
<organism evidence="7 8">
    <name type="scientific">Candidatus Mediterraneibacter quadrami</name>
    <dbReference type="NCBI Taxonomy" id="2838684"/>
    <lineage>
        <taxon>Bacteria</taxon>
        <taxon>Bacillati</taxon>
        <taxon>Bacillota</taxon>
        <taxon>Clostridia</taxon>
        <taxon>Lachnospirales</taxon>
        <taxon>Lachnospiraceae</taxon>
        <taxon>Mediterraneibacter</taxon>
    </lineage>
</organism>
<evidence type="ECO:0000256" key="1">
    <source>
        <dbReference type="ARBA" id="ARBA00008348"/>
    </source>
</evidence>
<dbReference type="CDD" id="cd02553">
    <property type="entry name" value="PseudoU_synth_RsuA"/>
    <property type="match status" value="1"/>
</dbReference>
<gene>
    <name evidence="7" type="ORF">H9910_06490</name>
</gene>
<dbReference type="AlphaFoldDB" id="A0A9D2RF46"/>
<comment type="caution">
    <text evidence="7">The sequence shown here is derived from an EMBL/GenBank/DDBJ whole genome shotgun (WGS) entry which is preliminary data.</text>
</comment>